<dbReference type="PROSITE" id="PS50003">
    <property type="entry name" value="PH_DOMAIN"/>
    <property type="match status" value="1"/>
</dbReference>
<comment type="catalytic activity">
    <reaction evidence="7">
        <text>a sterol + UDP-alpha-D-glucose = a sterol 3-beta-D-glucoside + UDP + H(+)</text>
        <dbReference type="Rhea" id="RHEA:22724"/>
        <dbReference type="ChEBI" id="CHEBI:15378"/>
        <dbReference type="ChEBI" id="CHEBI:15889"/>
        <dbReference type="ChEBI" id="CHEBI:37424"/>
        <dbReference type="ChEBI" id="CHEBI:58223"/>
        <dbReference type="ChEBI" id="CHEBI:58885"/>
        <dbReference type="EC" id="2.4.1.173"/>
    </reaction>
    <physiologicalReaction direction="left-to-right" evidence="7">
        <dbReference type="Rhea" id="RHEA:22725"/>
    </physiologicalReaction>
</comment>
<feature type="compositionally biased region" description="Polar residues" evidence="8">
    <location>
        <begin position="122"/>
        <end position="146"/>
    </location>
</feature>
<feature type="region of interest" description="Disordered" evidence="8">
    <location>
        <begin position="1"/>
        <end position="33"/>
    </location>
</feature>
<dbReference type="InterPro" id="IPR050426">
    <property type="entry name" value="Glycosyltransferase_28"/>
</dbReference>
<keyword evidence="3" id="KW-0328">Glycosyltransferase</keyword>
<dbReference type="CDD" id="cd03784">
    <property type="entry name" value="GT1_Gtf-like"/>
    <property type="match status" value="1"/>
</dbReference>
<dbReference type="EMBL" id="KV417482">
    <property type="protein sequence ID" value="KZP33554.1"/>
    <property type="molecule type" value="Genomic_DNA"/>
</dbReference>
<evidence type="ECO:0000313" key="10">
    <source>
        <dbReference type="EMBL" id="KZP33554.1"/>
    </source>
</evidence>
<dbReference type="InterPro" id="IPR010610">
    <property type="entry name" value="EryCIII-like_C"/>
</dbReference>
<reference evidence="10 11" key="1">
    <citation type="journal article" date="2016" name="Mol. Biol. Evol.">
        <title>Comparative Genomics of Early-Diverging Mushroom-Forming Fungi Provides Insights into the Origins of Lignocellulose Decay Capabilities.</title>
        <authorList>
            <person name="Nagy L.G."/>
            <person name="Riley R."/>
            <person name="Tritt A."/>
            <person name="Adam C."/>
            <person name="Daum C."/>
            <person name="Floudas D."/>
            <person name="Sun H."/>
            <person name="Yadav J.S."/>
            <person name="Pangilinan J."/>
            <person name="Larsson K.H."/>
            <person name="Matsuura K."/>
            <person name="Barry K."/>
            <person name="Labutti K."/>
            <person name="Kuo R."/>
            <person name="Ohm R.A."/>
            <person name="Bhattacharya S.S."/>
            <person name="Shirouzu T."/>
            <person name="Yoshinaga Y."/>
            <person name="Martin F.M."/>
            <person name="Grigoriev I.V."/>
            <person name="Hibbett D.S."/>
        </authorList>
    </citation>
    <scope>NUCLEOTIDE SEQUENCE [LARGE SCALE GENOMIC DNA]</scope>
    <source>
        <strain evidence="10 11">CBS 109695</strain>
    </source>
</reference>
<dbReference type="STRING" id="436010.A0A166WAE1"/>
<evidence type="ECO:0000256" key="5">
    <source>
        <dbReference type="ARBA" id="ARBA00029843"/>
    </source>
</evidence>
<evidence type="ECO:0000313" key="11">
    <source>
        <dbReference type="Proteomes" id="UP000076532"/>
    </source>
</evidence>
<evidence type="ECO:0000256" key="8">
    <source>
        <dbReference type="SAM" id="MobiDB-lite"/>
    </source>
</evidence>
<dbReference type="Proteomes" id="UP000076532">
    <property type="component" value="Unassembled WGS sequence"/>
</dbReference>
<comment type="similarity">
    <text evidence="1">Belongs to the glycosyltransferase 28 family.</text>
</comment>
<dbReference type="PANTHER" id="PTHR48050:SF26">
    <property type="entry name" value="STEROL 3-BETA-GLUCOSYLTRANSFERASE"/>
    <property type="match status" value="1"/>
</dbReference>
<dbReference type="AlphaFoldDB" id="A0A166WAE1"/>
<dbReference type="InterPro" id="IPR001849">
    <property type="entry name" value="PH_domain"/>
</dbReference>
<evidence type="ECO:0000256" key="7">
    <source>
        <dbReference type="ARBA" id="ARBA00049453"/>
    </source>
</evidence>
<feature type="compositionally biased region" description="Low complexity" evidence="8">
    <location>
        <begin position="582"/>
        <end position="593"/>
    </location>
</feature>
<keyword evidence="11" id="KW-1185">Reference proteome</keyword>
<gene>
    <name evidence="10" type="ORF">FIBSPDRAFT_1036095</name>
</gene>
<evidence type="ECO:0000256" key="6">
    <source>
        <dbReference type="ARBA" id="ARBA00047886"/>
    </source>
</evidence>
<organism evidence="10 11">
    <name type="scientific">Athelia psychrophila</name>
    <dbReference type="NCBI Taxonomy" id="1759441"/>
    <lineage>
        <taxon>Eukaryota</taxon>
        <taxon>Fungi</taxon>
        <taxon>Dikarya</taxon>
        <taxon>Basidiomycota</taxon>
        <taxon>Agaricomycotina</taxon>
        <taxon>Agaricomycetes</taxon>
        <taxon>Agaricomycetidae</taxon>
        <taxon>Atheliales</taxon>
        <taxon>Atheliaceae</taxon>
        <taxon>Athelia</taxon>
    </lineage>
</organism>
<evidence type="ECO:0000259" key="9">
    <source>
        <dbReference type="PROSITE" id="PS50003"/>
    </source>
</evidence>
<dbReference type="Gene3D" id="3.40.50.2000">
    <property type="entry name" value="Glycogen Phosphorylase B"/>
    <property type="match status" value="2"/>
</dbReference>
<evidence type="ECO:0000256" key="3">
    <source>
        <dbReference type="ARBA" id="ARBA00022676"/>
    </source>
</evidence>
<dbReference type="Pfam" id="PF03033">
    <property type="entry name" value="Glyco_transf_28"/>
    <property type="match status" value="1"/>
</dbReference>
<feature type="compositionally biased region" description="Acidic residues" evidence="8">
    <location>
        <begin position="103"/>
        <end position="121"/>
    </location>
</feature>
<keyword evidence="4" id="KW-0808">Transferase</keyword>
<dbReference type="SUPFAM" id="SSF53756">
    <property type="entry name" value="UDP-Glycosyltransferase/glycogen phosphorylase"/>
    <property type="match status" value="1"/>
</dbReference>
<dbReference type="GO" id="GO:0005975">
    <property type="term" value="P:carbohydrate metabolic process"/>
    <property type="evidence" value="ECO:0007669"/>
    <property type="project" value="InterPro"/>
</dbReference>
<feature type="region of interest" description="Disordered" evidence="8">
    <location>
        <begin position="582"/>
        <end position="612"/>
    </location>
</feature>
<dbReference type="FunFam" id="3.40.50.2000:FF:000009">
    <property type="entry name" value="Sterol 3-beta-glucosyltransferase UGT80A2"/>
    <property type="match status" value="1"/>
</dbReference>
<feature type="region of interest" description="Disordered" evidence="8">
    <location>
        <begin position="97"/>
        <end position="151"/>
    </location>
</feature>
<dbReference type="OrthoDB" id="10261837at2759"/>
<comment type="catalytic activity">
    <reaction evidence="6">
        <text>ergosterol + UDP-alpha-D-glucose = ergosteryl 3-beta-D-glucoside + UDP + H(+)</text>
        <dbReference type="Rhea" id="RHEA:61836"/>
        <dbReference type="ChEBI" id="CHEBI:15378"/>
        <dbReference type="ChEBI" id="CHEBI:16933"/>
        <dbReference type="ChEBI" id="CHEBI:52973"/>
        <dbReference type="ChEBI" id="CHEBI:58223"/>
        <dbReference type="ChEBI" id="CHEBI:58885"/>
    </reaction>
    <physiologicalReaction direction="left-to-right" evidence="6">
        <dbReference type="Rhea" id="RHEA:61837"/>
    </physiologicalReaction>
</comment>
<evidence type="ECO:0000256" key="1">
    <source>
        <dbReference type="ARBA" id="ARBA00006962"/>
    </source>
</evidence>
<dbReference type="GO" id="GO:0016125">
    <property type="term" value="P:sterol metabolic process"/>
    <property type="evidence" value="ECO:0007669"/>
    <property type="project" value="TreeGrafter"/>
</dbReference>
<dbReference type="EC" id="2.4.1.173" evidence="2"/>
<dbReference type="FunFam" id="3.40.50.2000:FF:000029">
    <property type="entry name" value="Sterol 3-beta-glucosyltransferase"/>
    <property type="match status" value="1"/>
</dbReference>
<name>A0A166WAE1_9AGAM</name>
<dbReference type="InterPro" id="IPR004276">
    <property type="entry name" value="GlycoTrans_28_N"/>
</dbReference>
<dbReference type="Pfam" id="PF06722">
    <property type="entry name" value="EryCIII-like_C"/>
    <property type="match status" value="1"/>
</dbReference>
<dbReference type="GO" id="GO:0016906">
    <property type="term" value="F:sterol 3-beta-glucosyltransferase activity"/>
    <property type="evidence" value="ECO:0007669"/>
    <property type="project" value="UniProtKB-EC"/>
</dbReference>
<protein>
    <recommendedName>
        <fullName evidence="2">sterol 3beta-glucosyltransferase</fullName>
        <ecNumber evidence="2">2.4.1.173</ecNumber>
    </recommendedName>
    <alternativeName>
        <fullName evidence="5">Autophagy-related protein 26</fullName>
    </alternativeName>
</protein>
<dbReference type="PANTHER" id="PTHR48050">
    <property type="entry name" value="STEROL 3-BETA-GLUCOSYLTRANSFERASE"/>
    <property type="match status" value="1"/>
</dbReference>
<feature type="domain" description="PH" evidence="9">
    <location>
        <begin position="219"/>
        <end position="323"/>
    </location>
</feature>
<evidence type="ECO:0000256" key="4">
    <source>
        <dbReference type="ARBA" id="ARBA00022679"/>
    </source>
</evidence>
<proteinExistence type="inferred from homology"/>
<accession>A0A166WAE1</accession>
<sequence length="1085" mass="120340">MSQNQPEPDSPMRQDTAGTAISDDDSEPGDQPIISKLFTDAELYDRYLTEHGCNGLYSVPEGTTSVTGFADLIAGGLDPSEKAIAGRLAKIAVRGETWTSGENTEEPEGYTSDSEDTDESLEASTPDTSASAGKSSSPHRSTTTDGEQWRLEPEEVVSLLVDEFGPLAAEGEVEKLIVEADGAIFQDVFILGVIHLTTHRIAFHASLLSTRPDLSPHQQIVKAGPVIIHTQARWHKKRRVWMEIAHDMVSTYASSRDEDHIRPMRTVLLSNIKSILPLDPKRPKIIQIQFEMFSTHTRTQGIAEFDTVESAHEWRREMQGALYLYRHRRRQALGGDNAEELNGVRLSIPLAHIDGFDESHCFSFTYLLTLHVDMELLDVHPQTHLDDTKVPIRVEANPHNKQATKLRLVSLRPDKSWDNLQQYIDVAKQHKATAQNVVIDFGPLSFLESDRPNDKWGDKESAIREALALGNELDLSIFRGRIHRTISSTGYFVVSPHYVGFWSKSFASSAIRYRLPISIIKGARSVFTKLMRGNCLSIELEGQGDVQFDFKTGELRDTVVAAINAAVEAHRAELLVRLTMSEPSSPSSSLESSANGTTTPPSPGASHAPHRSATGIFSPLSRTLESVLTEHVPASLIPIMPKAINLPQDTLYAHASMHFVCLTIGSRGDVQPYIALGLGLQKEGHRVTIVTHEEYRDWIVSFGIAHRSAGGDPGALMKLSVENKMFSPEFFRESLTNFRPWLDQLLVDSWESCQGADVLLESPSAMAGVHIAEALNIPYFRCFTMPWTKTKVFPHAFLSPPVESPTFNSASYVLFDNVMWTATSGQINKWRRNTLHIGSTDMEHMALSKVTFIYNFSTAVVPKPLDWADTTVVSGYWFLDNPDPGWSPPPSLVEWMAKARAEGKPIVYIGFGSITVPNSRSVTERIIKAVLKSGVRAIISKGWSSRMSKNQGPEKLVEFPPECYPLDKVPHDWLFPQIDAALHHGGAGTTGASLRAGIPTLIKPWFGDQYFWASRVHKLGAGLKVPSLRVNDLAEALVKATTSRVMKEKAASVGARIRTEDGVRNAIHTIYMYLPRARRDRTSLD</sequence>
<evidence type="ECO:0000256" key="2">
    <source>
        <dbReference type="ARBA" id="ARBA00012650"/>
    </source>
</evidence>
<dbReference type="InterPro" id="IPR002213">
    <property type="entry name" value="UDP_glucos_trans"/>
</dbReference>